<protein>
    <submittedName>
        <fullName evidence="2">Uncharacterized protein</fullName>
    </submittedName>
</protein>
<reference evidence="2 3" key="1">
    <citation type="journal article" date="2018" name="PLoS Genet.">
        <title>Population sequencing reveals clonal diversity and ancestral inbreeding in the grapevine cultivar Chardonnay.</title>
        <authorList>
            <person name="Roach M.J."/>
            <person name="Johnson D.L."/>
            <person name="Bohlmann J."/>
            <person name="van Vuuren H.J."/>
            <person name="Jones S.J."/>
            <person name="Pretorius I.S."/>
            <person name="Schmidt S.A."/>
            <person name="Borneman A.R."/>
        </authorList>
    </citation>
    <scope>NUCLEOTIDE SEQUENCE [LARGE SCALE GENOMIC DNA]</scope>
    <source>
        <strain evidence="3">cv. Chardonnay</strain>
        <tissue evidence="2">Leaf</tissue>
    </source>
</reference>
<accession>A0A438HM04</accession>
<evidence type="ECO:0000313" key="2">
    <source>
        <dbReference type="EMBL" id="RVW85484.1"/>
    </source>
</evidence>
<sequence>MMHMGEQLFKRLEVAEAMRAFISHHPGCIEELRLRLEKVEAELAAAQKAVVDGAEKLSRAEEEKEVFWAEADMLKGRRRPWRVKSKGLSGSEGGDGDGISAAGRRDVFFGYRCCMKKNSIMHDIPSLPSDDEDVIPGGLSC</sequence>
<gene>
    <name evidence="2" type="ORF">CK203_044078</name>
</gene>
<organism evidence="2 3">
    <name type="scientific">Vitis vinifera</name>
    <name type="common">Grape</name>
    <dbReference type="NCBI Taxonomy" id="29760"/>
    <lineage>
        <taxon>Eukaryota</taxon>
        <taxon>Viridiplantae</taxon>
        <taxon>Streptophyta</taxon>
        <taxon>Embryophyta</taxon>
        <taxon>Tracheophyta</taxon>
        <taxon>Spermatophyta</taxon>
        <taxon>Magnoliopsida</taxon>
        <taxon>eudicotyledons</taxon>
        <taxon>Gunneridae</taxon>
        <taxon>Pentapetalae</taxon>
        <taxon>rosids</taxon>
        <taxon>Vitales</taxon>
        <taxon>Vitaceae</taxon>
        <taxon>Viteae</taxon>
        <taxon>Vitis</taxon>
    </lineage>
</organism>
<dbReference type="AlphaFoldDB" id="A0A438HM04"/>
<dbReference type="EMBL" id="QGNW01000203">
    <property type="protein sequence ID" value="RVW85484.1"/>
    <property type="molecule type" value="Genomic_DNA"/>
</dbReference>
<feature type="coiled-coil region" evidence="1">
    <location>
        <begin position="29"/>
        <end position="63"/>
    </location>
</feature>
<dbReference type="Proteomes" id="UP000288805">
    <property type="component" value="Unassembled WGS sequence"/>
</dbReference>
<proteinExistence type="predicted"/>
<keyword evidence="1" id="KW-0175">Coiled coil</keyword>
<name>A0A438HM04_VITVI</name>
<comment type="caution">
    <text evidence="2">The sequence shown here is derived from an EMBL/GenBank/DDBJ whole genome shotgun (WGS) entry which is preliminary data.</text>
</comment>
<evidence type="ECO:0000256" key="1">
    <source>
        <dbReference type="SAM" id="Coils"/>
    </source>
</evidence>
<evidence type="ECO:0000313" key="3">
    <source>
        <dbReference type="Proteomes" id="UP000288805"/>
    </source>
</evidence>